<protein>
    <submittedName>
        <fullName evidence="2">Uncharacterized protein</fullName>
    </submittedName>
</protein>
<feature type="compositionally biased region" description="Acidic residues" evidence="1">
    <location>
        <begin position="27"/>
        <end position="45"/>
    </location>
</feature>
<dbReference type="Proteomes" id="UP000290289">
    <property type="component" value="Chromosome 5"/>
</dbReference>
<reference evidence="2 3" key="1">
    <citation type="submission" date="2018-10" db="EMBL/GenBank/DDBJ databases">
        <title>A high-quality apple genome assembly.</title>
        <authorList>
            <person name="Hu J."/>
        </authorList>
    </citation>
    <scope>NUCLEOTIDE SEQUENCE [LARGE SCALE GENOMIC DNA]</scope>
    <source>
        <strain evidence="3">cv. HFTH1</strain>
        <tissue evidence="2">Young leaf</tissue>
    </source>
</reference>
<evidence type="ECO:0000313" key="2">
    <source>
        <dbReference type="EMBL" id="RXH99437.1"/>
    </source>
</evidence>
<sequence>MATRARGEQEEREVAEEGTHEALPPNVDDEVNGDDESSEDDDDEADLKAEIERILKEKAEKQLNVEQNAELLRGENPNLLLLDYMFSGKKKMG</sequence>
<accession>A0A498JWW0</accession>
<organism evidence="2 3">
    <name type="scientific">Malus domestica</name>
    <name type="common">Apple</name>
    <name type="synonym">Pyrus malus</name>
    <dbReference type="NCBI Taxonomy" id="3750"/>
    <lineage>
        <taxon>Eukaryota</taxon>
        <taxon>Viridiplantae</taxon>
        <taxon>Streptophyta</taxon>
        <taxon>Embryophyta</taxon>
        <taxon>Tracheophyta</taxon>
        <taxon>Spermatophyta</taxon>
        <taxon>Magnoliopsida</taxon>
        <taxon>eudicotyledons</taxon>
        <taxon>Gunneridae</taxon>
        <taxon>Pentapetalae</taxon>
        <taxon>rosids</taxon>
        <taxon>fabids</taxon>
        <taxon>Rosales</taxon>
        <taxon>Rosaceae</taxon>
        <taxon>Amygdaloideae</taxon>
        <taxon>Maleae</taxon>
        <taxon>Malus</taxon>
    </lineage>
</organism>
<keyword evidence="3" id="KW-1185">Reference proteome</keyword>
<gene>
    <name evidence="2" type="ORF">DVH24_011762</name>
</gene>
<feature type="region of interest" description="Disordered" evidence="1">
    <location>
        <begin position="1"/>
        <end position="46"/>
    </location>
</feature>
<dbReference type="AlphaFoldDB" id="A0A498JWW0"/>
<evidence type="ECO:0000256" key="1">
    <source>
        <dbReference type="SAM" id="MobiDB-lite"/>
    </source>
</evidence>
<name>A0A498JWW0_MALDO</name>
<proteinExistence type="predicted"/>
<dbReference type="EMBL" id="RDQH01000331">
    <property type="protein sequence ID" value="RXH99437.1"/>
    <property type="molecule type" value="Genomic_DNA"/>
</dbReference>
<comment type="caution">
    <text evidence="2">The sequence shown here is derived from an EMBL/GenBank/DDBJ whole genome shotgun (WGS) entry which is preliminary data.</text>
</comment>
<evidence type="ECO:0000313" key="3">
    <source>
        <dbReference type="Proteomes" id="UP000290289"/>
    </source>
</evidence>